<comment type="caution">
    <text evidence="4">The sequence shown here is derived from an EMBL/GenBank/DDBJ whole genome shotgun (WGS) entry which is preliminary data.</text>
</comment>
<organism evidence="4 5">
    <name type="scientific">Polarella glacialis</name>
    <name type="common">Dinoflagellate</name>
    <dbReference type="NCBI Taxonomy" id="89957"/>
    <lineage>
        <taxon>Eukaryota</taxon>
        <taxon>Sar</taxon>
        <taxon>Alveolata</taxon>
        <taxon>Dinophyceae</taxon>
        <taxon>Suessiales</taxon>
        <taxon>Suessiaceae</taxon>
        <taxon>Polarella</taxon>
    </lineage>
</organism>
<feature type="transmembrane region" description="Helical" evidence="1">
    <location>
        <begin position="73"/>
        <end position="93"/>
    </location>
</feature>
<dbReference type="InterPro" id="IPR036527">
    <property type="entry name" value="SCP2_sterol-bd_dom_sf"/>
</dbReference>
<evidence type="ECO:0000256" key="1">
    <source>
        <dbReference type="SAM" id="Phobius"/>
    </source>
</evidence>
<dbReference type="Proteomes" id="UP000626109">
    <property type="component" value="Unassembled WGS sequence"/>
</dbReference>
<feature type="chain" id="PRO_5032406757" description="SCP2 domain-containing protein" evidence="2">
    <location>
        <begin position="26"/>
        <end position="221"/>
    </location>
</feature>
<keyword evidence="1" id="KW-1133">Transmembrane helix</keyword>
<keyword evidence="1" id="KW-0812">Transmembrane</keyword>
<dbReference type="EMBL" id="CAJNNW010032049">
    <property type="protein sequence ID" value="CAE8710868.1"/>
    <property type="molecule type" value="Genomic_DNA"/>
</dbReference>
<proteinExistence type="predicted"/>
<dbReference type="FunFam" id="3.30.1050.10:FF:000001">
    <property type="entry name" value="Putative Non-specific lipid-transfer protein"/>
    <property type="match status" value="1"/>
</dbReference>
<accession>A0A813KW96</accession>
<dbReference type="InterPro" id="IPR003033">
    <property type="entry name" value="SCP2_sterol-bd_dom"/>
</dbReference>
<evidence type="ECO:0000256" key="2">
    <source>
        <dbReference type="SAM" id="SignalP"/>
    </source>
</evidence>
<protein>
    <recommendedName>
        <fullName evidence="3">SCP2 domain-containing protein</fullName>
    </recommendedName>
</protein>
<dbReference type="AlphaFoldDB" id="A0A813KW96"/>
<sequence>MAVRSAILPCVLLVLALTSLAPTIGFISPAPAAEVSEARALRGAVAPAAAFGALLAATPESAQAFSETELNQFGLAFSIFFLGFWIAGFFRLLTGNPPRPRSTPSVQVAAMKSQALFDAMSAAVKAKGPELVKMGGAVFQFIISDGGPEGKFTLDLKNGSGDAKKGEDPKADCTITIADADMVAMADGKLDGMQAFMGGKLKIKGNMMLAQKLATILAAAK</sequence>
<evidence type="ECO:0000313" key="5">
    <source>
        <dbReference type="Proteomes" id="UP000626109"/>
    </source>
</evidence>
<dbReference type="SUPFAM" id="SSF55718">
    <property type="entry name" value="SCP-like"/>
    <property type="match status" value="1"/>
</dbReference>
<dbReference type="Gene3D" id="3.30.1050.10">
    <property type="entry name" value="SCP2 sterol-binding domain"/>
    <property type="match status" value="1"/>
</dbReference>
<dbReference type="PANTHER" id="PTHR10094:SF25">
    <property type="entry name" value="SCP2 STEROL-BINDING DOMAIN-CONTAINING PROTEIN 1"/>
    <property type="match status" value="1"/>
</dbReference>
<keyword evidence="1" id="KW-0472">Membrane</keyword>
<dbReference type="GO" id="GO:0005829">
    <property type="term" value="C:cytosol"/>
    <property type="evidence" value="ECO:0007669"/>
    <property type="project" value="TreeGrafter"/>
</dbReference>
<dbReference type="Pfam" id="PF02036">
    <property type="entry name" value="SCP2"/>
    <property type="match status" value="1"/>
</dbReference>
<name>A0A813KW96_POLGL</name>
<gene>
    <name evidence="4" type="ORF">PGLA2088_LOCUS36179</name>
</gene>
<evidence type="ECO:0000259" key="3">
    <source>
        <dbReference type="Pfam" id="PF02036"/>
    </source>
</evidence>
<feature type="signal peptide" evidence="2">
    <location>
        <begin position="1"/>
        <end position="25"/>
    </location>
</feature>
<dbReference type="PANTHER" id="PTHR10094">
    <property type="entry name" value="STEROL CARRIER PROTEIN 2 SCP-2 FAMILY PROTEIN"/>
    <property type="match status" value="1"/>
</dbReference>
<keyword evidence="2" id="KW-0732">Signal</keyword>
<evidence type="ECO:0000313" key="4">
    <source>
        <dbReference type="EMBL" id="CAE8710868.1"/>
    </source>
</evidence>
<reference evidence="4" key="1">
    <citation type="submission" date="2021-02" db="EMBL/GenBank/DDBJ databases">
        <authorList>
            <person name="Dougan E. K."/>
            <person name="Rhodes N."/>
            <person name="Thang M."/>
            <person name="Chan C."/>
        </authorList>
    </citation>
    <scope>NUCLEOTIDE SEQUENCE</scope>
</reference>
<feature type="domain" description="SCP2" evidence="3">
    <location>
        <begin position="121"/>
        <end position="217"/>
    </location>
</feature>